<evidence type="ECO:0000256" key="1">
    <source>
        <dbReference type="ARBA" id="ARBA00004273"/>
    </source>
</evidence>
<evidence type="ECO:0000256" key="7">
    <source>
        <dbReference type="SAM" id="MobiDB-lite"/>
    </source>
</evidence>
<feature type="compositionally biased region" description="Basic and acidic residues" evidence="7">
    <location>
        <begin position="30"/>
        <end position="45"/>
    </location>
</feature>
<comment type="subcellular location">
    <subcellularLocation>
        <location evidence="1">Mitochondrion inner membrane</location>
    </subcellularLocation>
</comment>
<evidence type="ECO:0000256" key="8">
    <source>
        <dbReference type="SAM" id="Phobius"/>
    </source>
</evidence>
<feature type="transmembrane region" description="Helical" evidence="8">
    <location>
        <begin position="84"/>
        <end position="106"/>
    </location>
</feature>
<dbReference type="Proteomes" id="UP000494040">
    <property type="component" value="Unassembled WGS sequence"/>
</dbReference>
<evidence type="ECO:0000256" key="4">
    <source>
        <dbReference type="ARBA" id="ARBA00023128"/>
    </source>
</evidence>
<evidence type="ECO:0000256" key="6">
    <source>
        <dbReference type="RuleBase" id="RU004396"/>
    </source>
</evidence>
<keyword evidence="8" id="KW-1133">Transmembrane helix</keyword>
<dbReference type="PANTHER" id="PTHR11504">
    <property type="entry name" value="CYTOCHROME C OXIDASE POLYPEPTIDE VIA"/>
    <property type="match status" value="1"/>
</dbReference>
<dbReference type="InterPro" id="IPR036418">
    <property type="entry name" value="Cyt_c_oxidase_su6a_sf"/>
</dbReference>
<dbReference type="GO" id="GO:0030234">
    <property type="term" value="F:enzyme regulator activity"/>
    <property type="evidence" value="ECO:0007669"/>
    <property type="project" value="TreeGrafter"/>
</dbReference>
<dbReference type="Pfam" id="PF02046">
    <property type="entry name" value="COX6A"/>
    <property type="match status" value="1"/>
</dbReference>
<keyword evidence="3" id="KW-0809">Transit peptide</keyword>
<dbReference type="OrthoDB" id="5947505at2759"/>
<sequence>MLRTICQWNAAQICRDFSRSVLLLEKRPVDKGPKECKPKDREKKEKKPLKKCMRKQDKFELDCKAARYCDKSASQRDPKGGSYLIYKALSLFLGIPLMIGSTYVLLGPEHEHERQPFVAYPHLRKREAKYPWGDGNRTLFHNPKVNPLPEGYEDEIGEK</sequence>
<evidence type="ECO:0000256" key="5">
    <source>
        <dbReference type="ARBA" id="ARBA00023136"/>
    </source>
</evidence>
<keyword evidence="8" id="KW-0812">Transmembrane</keyword>
<gene>
    <name evidence="9" type="primary">106667135</name>
</gene>
<keyword evidence="10" id="KW-1185">Reference proteome</keyword>
<evidence type="ECO:0000256" key="2">
    <source>
        <dbReference type="ARBA" id="ARBA00022792"/>
    </source>
</evidence>
<feature type="region of interest" description="Disordered" evidence="7">
    <location>
        <begin position="30"/>
        <end position="49"/>
    </location>
</feature>
<evidence type="ECO:0000313" key="10">
    <source>
        <dbReference type="Proteomes" id="UP000494040"/>
    </source>
</evidence>
<reference evidence="9" key="1">
    <citation type="submission" date="2022-01" db="UniProtKB">
        <authorList>
            <consortium name="EnsemblMetazoa"/>
        </authorList>
    </citation>
    <scope>IDENTIFICATION</scope>
</reference>
<organism evidence="9 10">
    <name type="scientific">Cimex lectularius</name>
    <name type="common">Bed bug</name>
    <name type="synonym">Acanthia lectularia</name>
    <dbReference type="NCBI Taxonomy" id="79782"/>
    <lineage>
        <taxon>Eukaryota</taxon>
        <taxon>Metazoa</taxon>
        <taxon>Ecdysozoa</taxon>
        <taxon>Arthropoda</taxon>
        <taxon>Hexapoda</taxon>
        <taxon>Insecta</taxon>
        <taxon>Pterygota</taxon>
        <taxon>Neoptera</taxon>
        <taxon>Paraneoptera</taxon>
        <taxon>Hemiptera</taxon>
        <taxon>Heteroptera</taxon>
        <taxon>Panheteroptera</taxon>
        <taxon>Cimicomorpha</taxon>
        <taxon>Cimicidae</taxon>
        <taxon>Cimex</taxon>
    </lineage>
</organism>
<accession>A0A8I6RUL6</accession>
<evidence type="ECO:0000256" key="3">
    <source>
        <dbReference type="ARBA" id="ARBA00022946"/>
    </source>
</evidence>
<dbReference type="PANTHER" id="PTHR11504:SF0">
    <property type="entry name" value="CYTOCHROME C OXIDASE SUBUNIT"/>
    <property type="match status" value="1"/>
</dbReference>
<dbReference type="InterPro" id="IPR001349">
    <property type="entry name" value="Cyt_c_oxidase_su6a"/>
</dbReference>
<comment type="similarity">
    <text evidence="6">Belongs to the cytochrome c oxidase subunit 6A family.</text>
</comment>
<dbReference type="GO" id="GO:0005743">
    <property type="term" value="C:mitochondrial inner membrane"/>
    <property type="evidence" value="ECO:0007669"/>
    <property type="project" value="UniProtKB-SubCell"/>
</dbReference>
<dbReference type="SUPFAM" id="SSF81411">
    <property type="entry name" value="Mitochondrial cytochrome c oxidase subunit VIa"/>
    <property type="match status" value="1"/>
</dbReference>
<keyword evidence="5 8" id="KW-0472">Membrane</keyword>
<dbReference type="Gene3D" id="4.10.95.10">
    <property type="entry name" value="Cytochrome c oxidase, subunit VIa"/>
    <property type="match status" value="1"/>
</dbReference>
<protein>
    <recommendedName>
        <fullName evidence="11">Cytochrome c oxidase polypeptide VIa</fullName>
    </recommendedName>
</protein>
<keyword evidence="2" id="KW-0999">Mitochondrion inner membrane</keyword>
<proteinExistence type="inferred from homology"/>
<dbReference type="OMA" id="YIHIRSK"/>
<dbReference type="EnsemblMetazoa" id="XM_014394861.1">
    <property type="protein sequence ID" value="XP_014250347.1"/>
    <property type="gene ID" value="LOC106667135"/>
</dbReference>
<dbReference type="AlphaFoldDB" id="A0A8I6RUL6"/>
<evidence type="ECO:0000313" key="9">
    <source>
        <dbReference type="EnsemblMetazoa" id="XP_014250347.1"/>
    </source>
</evidence>
<dbReference type="GO" id="GO:0006123">
    <property type="term" value="P:mitochondrial electron transport, cytochrome c to oxygen"/>
    <property type="evidence" value="ECO:0007669"/>
    <property type="project" value="TreeGrafter"/>
</dbReference>
<evidence type="ECO:0008006" key="11">
    <source>
        <dbReference type="Google" id="ProtNLM"/>
    </source>
</evidence>
<dbReference type="KEGG" id="clec:106667135"/>
<name>A0A8I6RUL6_CIMLE</name>
<keyword evidence="4" id="KW-0496">Mitochondrion</keyword>